<organism evidence="3 4">
    <name type="scientific">Treponema parvum</name>
    <dbReference type="NCBI Taxonomy" id="138851"/>
    <lineage>
        <taxon>Bacteria</taxon>
        <taxon>Pseudomonadati</taxon>
        <taxon>Spirochaetota</taxon>
        <taxon>Spirochaetia</taxon>
        <taxon>Spirochaetales</taxon>
        <taxon>Treponemataceae</taxon>
        <taxon>Treponema</taxon>
    </lineage>
</organism>
<dbReference type="InterPro" id="IPR033399">
    <property type="entry name" value="TP_0789-like"/>
</dbReference>
<sequence>MKLKKIFTAIGMAAALCSYAAAADATDIMRQVYDRKKPNFTKAALQMTLTDKNGTKETRNVGEYGRCRDNLMDMVMIFFSPAAVKDTRFLQKENKNADDDKWIYLPALRSTRRVASSEGDKSFVGTDFTYDDMSTREVEEDTHELLKESETKNGFDCYVVKSVPLDKNNQYLYRISWVDKKTMIPVYIEMYDKKEKLQKINTIKSIEERTGDKTYNIPMEMQMDNVQTGHSTTLKILNIEVDKPLVEGYFSPNFLNTGRL</sequence>
<dbReference type="Proteomes" id="UP000671995">
    <property type="component" value="Chromosome"/>
</dbReference>
<reference evidence="3" key="2">
    <citation type="journal article" date="2021" name="Microbiol. Resour. Announc.">
        <title>Complete Genome Sequences of Three Human Oral Treponema parvum Isolates.</title>
        <authorList>
            <person name="Zeng H."/>
            <person name="Watt R.M."/>
        </authorList>
    </citation>
    <scope>NUCLEOTIDE SEQUENCE</scope>
    <source>
        <strain evidence="3">ATCC 700773</strain>
    </source>
</reference>
<feature type="chain" id="PRO_5037747412" evidence="1">
    <location>
        <begin position="21"/>
        <end position="260"/>
    </location>
</feature>
<evidence type="ECO:0000313" key="3">
    <source>
        <dbReference type="EMBL" id="QTQ12000.1"/>
    </source>
</evidence>
<evidence type="ECO:0000256" key="1">
    <source>
        <dbReference type="SAM" id="SignalP"/>
    </source>
</evidence>
<dbReference type="Pfam" id="PF17131">
    <property type="entry name" value="LolA_like"/>
    <property type="match status" value="1"/>
</dbReference>
<gene>
    <name evidence="3" type="ORF">HRI96_07215</name>
</gene>
<reference evidence="3" key="1">
    <citation type="submission" date="2020-05" db="EMBL/GenBank/DDBJ databases">
        <authorList>
            <person name="Zeng H."/>
            <person name="Chan Y.K."/>
            <person name="Watt R.M."/>
        </authorList>
    </citation>
    <scope>NUCLEOTIDE SEQUENCE</scope>
    <source>
        <strain evidence="3">ATCC 700773</strain>
    </source>
</reference>
<dbReference type="Gene3D" id="2.50.20.10">
    <property type="entry name" value="Lipoprotein localisation LolA/LolB/LppX"/>
    <property type="match status" value="1"/>
</dbReference>
<dbReference type="AlphaFoldDB" id="A0A975ICK4"/>
<feature type="domain" description="Uncharacterized protein TP-0789" evidence="2">
    <location>
        <begin position="74"/>
        <end position="256"/>
    </location>
</feature>
<keyword evidence="3" id="KW-0449">Lipoprotein</keyword>
<dbReference type="RefSeq" id="WP_210116714.1">
    <property type="nucleotide sequence ID" value="NZ_CP054257.1"/>
</dbReference>
<feature type="signal peptide" evidence="1">
    <location>
        <begin position="1"/>
        <end position="20"/>
    </location>
</feature>
<name>A0A975ICK4_9SPIR</name>
<dbReference type="CDD" id="cd16329">
    <property type="entry name" value="LolA_like"/>
    <property type="match status" value="1"/>
</dbReference>
<dbReference type="EMBL" id="CP054257">
    <property type="protein sequence ID" value="QTQ12000.1"/>
    <property type="molecule type" value="Genomic_DNA"/>
</dbReference>
<accession>A0A975ICK4</accession>
<protein>
    <submittedName>
        <fullName evidence="3">Outer membrane lipoprotein-sorting protein</fullName>
    </submittedName>
</protein>
<evidence type="ECO:0000259" key="2">
    <source>
        <dbReference type="Pfam" id="PF17131"/>
    </source>
</evidence>
<keyword evidence="1" id="KW-0732">Signal</keyword>
<evidence type="ECO:0000313" key="4">
    <source>
        <dbReference type="Proteomes" id="UP000671995"/>
    </source>
</evidence>
<proteinExistence type="predicted"/>